<organism evidence="3 4">
    <name type="scientific">OM182 bacterium MED-G24</name>
    <dbReference type="NCBI Taxonomy" id="1986255"/>
    <lineage>
        <taxon>Bacteria</taxon>
        <taxon>Pseudomonadati</taxon>
        <taxon>Pseudomonadota</taxon>
        <taxon>Gammaproteobacteria</taxon>
        <taxon>OMG group</taxon>
        <taxon>OM182 clade</taxon>
    </lineage>
</organism>
<dbReference type="Proteomes" id="UP000219327">
    <property type="component" value="Unassembled WGS sequence"/>
</dbReference>
<evidence type="ECO:0000313" key="4">
    <source>
        <dbReference type="Proteomes" id="UP000219327"/>
    </source>
</evidence>
<dbReference type="PANTHER" id="PTHR24096:SF323">
    <property type="entry name" value="BLR3536 PROTEIN"/>
    <property type="match status" value="1"/>
</dbReference>
<dbReference type="PROSITE" id="PS00455">
    <property type="entry name" value="AMP_BINDING"/>
    <property type="match status" value="1"/>
</dbReference>
<reference evidence="3 4" key="1">
    <citation type="submission" date="2017-08" db="EMBL/GenBank/DDBJ databases">
        <title>Fine stratification of microbial communities through a metagenomic profile of the photic zone.</title>
        <authorList>
            <person name="Haro-Moreno J.M."/>
            <person name="Lopez-Perez M."/>
            <person name="De La Torre J."/>
            <person name="Picazo A."/>
            <person name="Camacho A."/>
            <person name="Rodriguez-Valera F."/>
        </authorList>
    </citation>
    <scope>NUCLEOTIDE SEQUENCE [LARGE SCALE GENOMIC DNA]</scope>
    <source>
        <strain evidence="3">MED-G24</strain>
    </source>
</reference>
<dbReference type="EMBL" id="NTKD01000074">
    <property type="protein sequence ID" value="PDH36118.1"/>
    <property type="molecule type" value="Genomic_DNA"/>
</dbReference>
<dbReference type="PANTHER" id="PTHR24096">
    <property type="entry name" value="LONG-CHAIN-FATTY-ACID--COA LIGASE"/>
    <property type="match status" value="1"/>
</dbReference>
<dbReference type="Pfam" id="PF13193">
    <property type="entry name" value="AMP-binding_C"/>
    <property type="match status" value="1"/>
</dbReference>
<evidence type="ECO:0000259" key="2">
    <source>
        <dbReference type="Pfam" id="PF13193"/>
    </source>
</evidence>
<dbReference type="InterPro" id="IPR045851">
    <property type="entry name" value="AMP-bd_C_sf"/>
</dbReference>
<dbReference type="InterPro" id="IPR020845">
    <property type="entry name" value="AMP-binding_CS"/>
</dbReference>
<dbReference type="GO" id="GO:0016405">
    <property type="term" value="F:CoA-ligase activity"/>
    <property type="evidence" value="ECO:0007669"/>
    <property type="project" value="TreeGrafter"/>
</dbReference>
<dbReference type="InterPro" id="IPR042099">
    <property type="entry name" value="ANL_N_sf"/>
</dbReference>
<dbReference type="SUPFAM" id="SSF56801">
    <property type="entry name" value="Acetyl-CoA synthetase-like"/>
    <property type="match status" value="1"/>
</dbReference>
<name>A0A2A5WIQ4_9GAMM</name>
<dbReference type="Gene3D" id="3.30.300.30">
    <property type="match status" value="1"/>
</dbReference>
<proteinExistence type="predicted"/>
<sequence>MYPGHYANTKPDTPAAINTVTGETLTWHELNDRSNQLAQYLHAQGLRRGDHIALFMENHLRFFEVAWAAFRSGLYITAINRYLTAEEAAYVVTDSDSKALVTSYALASVASELPAQIDTCDLTLMTDGVVTGFDSYEDTLAQQPATPLDEEPLGIQMLYSSGTTGRPKGIKKKLPDAFVSDDRVTGVPNAYGFSEDTVYLSPAPLYHAAPFAFCMNVMTRGGTVAMMEKFDAEESLRCVQDFQVTHSQWVPTMFVRMMKLPEETRATYDLSSHQAAIHAAAPCPVEIKRQMIEWWGPIIHEYYAGTEGNGSTGVDSETWLKHPGTVGQCRAGVLHICDEEGNELPPGETGIIYFEQAERPFEYHNAPDKTKNVEHPTHSNWTALGDVGYVDEEGFLYLTDRKAFMIISGGVNIYPQEIEDALVVHDKVQDVAVFGVPNPDFGEEVKAVVEVAPGIIAGDALADELLGYAKQHLANYKVPRSIDFTDELPRLPTGKLYKRILRDKYWGKHDSRIV</sequence>
<feature type="domain" description="AMP-binding enzyme C-terminal" evidence="2">
    <location>
        <begin position="417"/>
        <end position="495"/>
    </location>
</feature>
<evidence type="ECO:0000313" key="3">
    <source>
        <dbReference type="EMBL" id="PDH36118.1"/>
    </source>
</evidence>
<feature type="domain" description="AMP-dependent synthetase/ligase" evidence="1">
    <location>
        <begin position="6"/>
        <end position="355"/>
    </location>
</feature>
<dbReference type="Pfam" id="PF00501">
    <property type="entry name" value="AMP-binding"/>
    <property type="match status" value="1"/>
</dbReference>
<dbReference type="InterPro" id="IPR000873">
    <property type="entry name" value="AMP-dep_synth/lig_dom"/>
</dbReference>
<protein>
    <submittedName>
        <fullName evidence="3">Acyl-CoA synthetase</fullName>
    </submittedName>
</protein>
<dbReference type="InterPro" id="IPR025110">
    <property type="entry name" value="AMP-bd_C"/>
</dbReference>
<dbReference type="AlphaFoldDB" id="A0A2A5WIQ4"/>
<evidence type="ECO:0000259" key="1">
    <source>
        <dbReference type="Pfam" id="PF00501"/>
    </source>
</evidence>
<comment type="caution">
    <text evidence="3">The sequence shown here is derived from an EMBL/GenBank/DDBJ whole genome shotgun (WGS) entry which is preliminary data.</text>
</comment>
<accession>A0A2A5WIQ4</accession>
<dbReference type="Gene3D" id="3.40.50.12780">
    <property type="entry name" value="N-terminal domain of ligase-like"/>
    <property type="match status" value="1"/>
</dbReference>
<gene>
    <name evidence="3" type="ORF">CNE99_10195</name>
</gene>